<gene>
    <name evidence="2" type="ORF">NCTC11190_01858</name>
</gene>
<evidence type="ECO:0000313" key="2">
    <source>
        <dbReference type="EMBL" id="SUE34626.1"/>
    </source>
</evidence>
<reference evidence="2 3" key="1">
    <citation type="submission" date="2018-06" db="EMBL/GenBank/DDBJ databases">
        <authorList>
            <consortium name="Pathogen Informatics"/>
            <person name="Doyle S."/>
        </authorList>
    </citation>
    <scope>NUCLEOTIDE SEQUENCE [LARGE SCALE GENOMIC DNA]</scope>
    <source>
        <strain evidence="2 3">NCTC11190</strain>
    </source>
</reference>
<protein>
    <submittedName>
        <fullName evidence="2">Uncharacterized protein</fullName>
    </submittedName>
</protein>
<sequence length="197" mass="22708">MLSNFVKFILTASAFSPFLLVYWIVTVIQEAQKYTLPKNDTFVCVITDSLRLVLLPTITSLLIFLCFILLLVWMIRWAKDKLTIHSIVIDSIESSDSGNIVPILIGYFLPALNLFSDIGKHRMYMWGMLFIYILVILVNKNSYSHNPVLWVFGYRHYKVKTSAGVTLILLSKAKIINKKDVTKYVHLTDYLLLNMSH</sequence>
<keyword evidence="3" id="KW-1185">Reference proteome</keyword>
<evidence type="ECO:0000313" key="3">
    <source>
        <dbReference type="Proteomes" id="UP000255233"/>
    </source>
</evidence>
<accession>A0A379MT74</accession>
<feature type="transmembrane region" description="Helical" evidence="1">
    <location>
        <begin position="100"/>
        <end position="116"/>
    </location>
</feature>
<organism evidence="2 3">
    <name type="scientific">Rikenella microfusus</name>
    <dbReference type="NCBI Taxonomy" id="28139"/>
    <lineage>
        <taxon>Bacteria</taxon>
        <taxon>Pseudomonadati</taxon>
        <taxon>Bacteroidota</taxon>
        <taxon>Bacteroidia</taxon>
        <taxon>Bacteroidales</taxon>
        <taxon>Rikenellaceae</taxon>
        <taxon>Rikenella</taxon>
    </lineage>
</organism>
<feature type="transmembrane region" description="Helical" evidence="1">
    <location>
        <begin position="123"/>
        <end position="139"/>
    </location>
</feature>
<name>A0A379MT74_9BACT</name>
<feature type="transmembrane region" description="Helical" evidence="1">
    <location>
        <begin position="49"/>
        <end position="75"/>
    </location>
</feature>
<proteinExistence type="predicted"/>
<feature type="transmembrane region" description="Helical" evidence="1">
    <location>
        <begin position="6"/>
        <end position="28"/>
    </location>
</feature>
<dbReference type="Proteomes" id="UP000255233">
    <property type="component" value="Unassembled WGS sequence"/>
</dbReference>
<dbReference type="EMBL" id="UGVL01000001">
    <property type="protein sequence ID" value="SUE34626.1"/>
    <property type="molecule type" value="Genomic_DNA"/>
</dbReference>
<keyword evidence="1" id="KW-0472">Membrane</keyword>
<keyword evidence="1" id="KW-1133">Transmembrane helix</keyword>
<dbReference type="STRING" id="880526.GCA_000427365_01962"/>
<keyword evidence="1" id="KW-0812">Transmembrane</keyword>
<evidence type="ECO:0000256" key="1">
    <source>
        <dbReference type="SAM" id="Phobius"/>
    </source>
</evidence>
<dbReference type="AlphaFoldDB" id="A0A379MT74"/>